<dbReference type="RefSeq" id="WP_197171905.1">
    <property type="nucleotide sequence ID" value="NZ_SJPY01000006.1"/>
</dbReference>
<organism evidence="1 2">
    <name type="scientific">Novipirellula aureliae</name>
    <dbReference type="NCBI Taxonomy" id="2527966"/>
    <lineage>
        <taxon>Bacteria</taxon>
        <taxon>Pseudomonadati</taxon>
        <taxon>Planctomycetota</taxon>
        <taxon>Planctomycetia</taxon>
        <taxon>Pirellulales</taxon>
        <taxon>Pirellulaceae</taxon>
        <taxon>Novipirellula</taxon>
    </lineage>
</organism>
<keyword evidence="2" id="KW-1185">Reference proteome</keyword>
<gene>
    <name evidence="1" type="ORF">Q31b_42370</name>
</gene>
<protein>
    <submittedName>
        <fullName evidence="1">Uncharacterized protein</fullName>
    </submittedName>
</protein>
<dbReference type="Proteomes" id="UP000315471">
    <property type="component" value="Unassembled WGS sequence"/>
</dbReference>
<dbReference type="EMBL" id="SJPY01000006">
    <property type="protein sequence ID" value="TWU39152.1"/>
    <property type="molecule type" value="Genomic_DNA"/>
</dbReference>
<evidence type="ECO:0000313" key="1">
    <source>
        <dbReference type="EMBL" id="TWU39152.1"/>
    </source>
</evidence>
<name>A0A5C6DR74_9BACT</name>
<sequence>MTTITNTITPTFRDQSADYVFVVDGSGSIIRVVYPTGDAFLRRSQDD</sequence>
<reference evidence="1 2" key="1">
    <citation type="submission" date="2019-02" db="EMBL/GenBank/DDBJ databases">
        <title>Deep-cultivation of Planctomycetes and their phenomic and genomic characterization uncovers novel biology.</title>
        <authorList>
            <person name="Wiegand S."/>
            <person name="Jogler M."/>
            <person name="Boedeker C."/>
            <person name="Pinto D."/>
            <person name="Vollmers J."/>
            <person name="Rivas-Marin E."/>
            <person name="Kohn T."/>
            <person name="Peeters S.H."/>
            <person name="Heuer A."/>
            <person name="Rast P."/>
            <person name="Oberbeckmann S."/>
            <person name="Bunk B."/>
            <person name="Jeske O."/>
            <person name="Meyerdierks A."/>
            <person name="Storesund J.E."/>
            <person name="Kallscheuer N."/>
            <person name="Luecker S."/>
            <person name="Lage O.M."/>
            <person name="Pohl T."/>
            <person name="Merkel B.J."/>
            <person name="Hornburger P."/>
            <person name="Mueller R.-W."/>
            <person name="Bruemmer F."/>
            <person name="Labrenz M."/>
            <person name="Spormann A.M."/>
            <person name="Op Den Camp H."/>
            <person name="Overmann J."/>
            <person name="Amann R."/>
            <person name="Jetten M.S.M."/>
            <person name="Mascher T."/>
            <person name="Medema M.H."/>
            <person name="Devos D.P."/>
            <person name="Kaster A.-K."/>
            <person name="Ovreas L."/>
            <person name="Rohde M."/>
            <person name="Galperin M.Y."/>
            <person name="Jogler C."/>
        </authorList>
    </citation>
    <scope>NUCLEOTIDE SEQUENCE [LARGE SCALE GENOMIC DNA]</scope>
    <source>
        <strain evidence="1 2">Q31b</strain>
    </source>
</reference>
<comment type="caution">
    <text evidence="1">The sequence shown here is derived from an EMBL/GenBank/DDBJ whole genome shotgun (WGS) entry which is preliminary data.</text>
</comment>
<proteinExistence type="predicted"/>
<evidence type="ECO:0000313" key="2">
    <source>
        <dbReference type="Proteomes" id="UP000315471"/>
    </source>
</evidence>
<dbReference type="AlphaFoldDB" id="A0A5C6DR74"/>
<accession>A0A5C6DR74</accession>